<keyword evidence="2" id="KW-1185">Reference proteome</keyword>
<evidence type="ECO:0000313" key="2">
    <source>
        <dbReference type="Proteomes" id="UP001148737"/>
    </source>
</evidence>
<name>A0ACC1QMH1_9HYPO</name>
<dbReference type="Proteomes" id="UP001148737">
    <property type="component" value="Unassembled WGS sequence"/>
</dbReference>
<comment type="caution">
    <text evidence="1">The sequence shown here is derived from an EMBL/GenBank/DDBJ whole genome shotgun (WGS) entry which is preliminary data.</text>
</comment>
<gene>
    <name evidence="1" type="ORF">NLG97_g7795</name>
</gene>
<reference evidence="1" key="1">
    <citation type="submission" date="2022-07" db="EMBL/GenBank/DDBJ databases">
        <title>Genome Sequence of Lecanicillium saksenae.</title>
        <authorList>
            <person name="Buettner E."/>
        </authorList>
    </citation>
    <scope>NUCLEOTIDE SEQUENCE</scope>
    <source>
        <strain evidence="1">VT-O1</strain>
    </source>
</reference>
<protein>
    <submittedName>
        <fullName evidence="1">Uncharacterized protein</fullName>
    </submittedName>
</protein>
<proteinExistence type="predicted"/>
<sequence>MKIAAIFLSAFVAASLGMPTATDHVLHHQRVPNPVVNKLGAVDSAKIVPVRFALKQRNLEHGANLLAEVSDPDSPKYGQHYTQDEIVDIFAPEQSTIDAVKNWLVSSGIPESSISSPKSKGWLDFKTTVGTLESLLKTSYNMYENTKTSATYLGADNYHLPSEIASLVDYVAPAASLLQVSGTRSSKPMRSVKRGAGNHDLTPEEIDNLPTRKNLKNCKEYITPDCIAAQYKFPAAPTKVNPNNTLGVLEFDDEYYKDENLDLFFTEVAKNIPKGTRPKIDLISWKDGKKPNPNAANGEADLDFDMAIPIVYPQRTEIFSVSGAWEQWLDAIDGSYCQEGSDNDCGTPPPTGANATST</sequence>
<accession>A0ACC1QMH1</accession>
<organism evidence="1 2">
    <name type="scientific">Lecanicillium saksenae</name>
    <dbReference type="NCBI Taxonomy" id="468837"/>
    <lineage>
        <taxon>Eukaryota</taxon>
        <taxon>Fungi</taxon>
        <taxon>Dikarya</taxon>
        <taxon>Ascomycota</taxon>
        <taxon>Pezizomycotina</taxon>
        <taxon>Sordariomycetes</taxon>
        <taxon>Hypocreomycetidae</taxon>
        <taxon>Hypocreales</taxon>
        <taxon>Cordycipitaceae</taxon>
        <taxon>Lecanicillium</taxon>
    </lineage>
</organism>
<dbReference type="EMBL" id="JANAKD010001250">
    <property type="protein sequence ID" value="KAJ3481543.1"/>
    <property type="molecule type" value="Genomic_DNA"/>
</dbReference>
<evidence type="ECO:0000313" key="1">
    <source>
        <dbReference type="EMBL" id="KAJ3481543.1"/>
    </source>
</evidence>